<reference evidence="7 8" key="1">
    <citation type="submission" date="2015-12" db="EMBL/GenBank/DDBJ databases">
        <title>Draft genome of the nematode, Onchocerca flexuosa.</title>
        <authorList>
            <person name="Mitreva M."/>
        </authorList>
    </citation>
    <scope>NUCLEOTIDE SEQUENCE [LARGE SCALE GENOMIC DNA]</scope>
    <source>
        <strain evidence="7">Red Deer</strain>
    </source>
</reference>
<evidence type="ECO:0000256" key="6">
    <source>
        <dbReference type="SAM" id="MobiDB-lite"/>
    </source>
</evidence>
<gene>
    <name evidence="7" type="ORF">X798_03151</name>
</gene>
<accession>A0A238BYG7</accession>
<dbReference type="GO" id="GO:0016592">
    <property type="term" value="C:mediator complex"/>
    <property type="evidence" value="ECO:0007669"/>
    <property type="project" value="InterPro"/>
</dbReference>
<evidence type="ECO:0000256" key="4">
    <source>
        <dbReference type="ARBA" id="ARBA00023163"/>
    </source>
</evidence>
<dbReference type="PANTHER" id="PTHR13104">
    <property type="entry name" value="MED-6-RELATED"/>
    <property type="match status" value="1"/>
</dbReference>
<evidence type="ECO:0000256" key="3">
    <source>
        <dbReference type="ARBA" id="ARBA00023015"/>
    </source>
</evidence>
<dbReference type="Proteomes" id="UP000242913">
    <property type="component" value="Unassembled WGS sequence"/>
</dbReference>
<name>A0A238BYG7_9BILA</name>
<dbReference type="InterPro" id="IPR038566">
    <property type="entry name" value="Mediator_Med6_sf"/>
</dbReference>
<dbReference type="AlphaFoldDB" id="A0A238BYG7"/>
<dbReference type="Gene3D" id="3.10.450.580">
    <property type="entry name" value="Mediator complex, subunit Med6"/>
    <property type="match status" value="1"/>
</dbReference>
<sequence length="449" mass="50350">MSIDLLSKVQPDLLMNDSSNQTSHLHPLDDKKSLNQAVYKKDLEAPKHLAINRNDHELLSEHSRMRRTVADVIDECRTVGGNAFAEQFLRPVLFLSCTSIILQERKMMQASGPGRSVMIGQSQGTPYLLLLTSCTYMGVPNVASQHGSAYQQTVSMLHQSFKNPNWPPNFITPDNVLDYFCDPGNVFYDVSSCNQHIRMQNLNRPLHECLQSMQGIQYTVVGTFPPLYVIMKQRRNSPTNVTPLAYYYIVNGTVYQCPDIYTYIQSKLISIVDPLRQALEQARNFNRFNIAKGYYWEFKDSNGETVKKAIEEEEKPQLARSTFYQRTRTDQILRELFAKFPLPDNVQFNFGGNEMSGENEAVASGDIVEKSVRSSSVNNQDLSVTEDPATGINRHPTFTSPSSVPVIPANRSTGESSSGPLSFPGTAPVLGTACTDSQHEIDAKRFKGI</sequence>
<comment type="similarity">
    <text evidence="2">Belongs to the Mediator complex subunit 6 family.</text>
</comment>
<dbReference type="EMBL" id="KZ269991">
    <property type="protein sequence ID" value="OZC09748.1"/>
    <property type="molecule type" value="Genomic_DNA"/>
</dbReference>
<evidence type="ECO:0000256" key="5">
    <source>
        <dbReference type="ARBA" id="ARBA00023242"/>
    </source>
</evidence>
<feature type="region of interest" description="Disordered" evidence="6">
    <location>
        <begin position="374"/>
        <end position="405"/>
    </location>
</feature>
<keyword evidence="5" id="KW-0539">Nucleus</keyword>
<dbReference type="Pfam" id="PF04934">
    <property type="entry name" value="Med6"/>
    <property type="match status" value="1"/>
</dbReference>
<dbReference type="InterPro" id="IPR007018">
    <property type="entry name" value="Mediator_Med6"/>
</dbReference>
<proteinExistence type="inferred from homology"/>
<organism evidence="7 8">
    <name type="scientific">Onchocerca flexuosa</name>
    <dbReference type="NCBI Taxonomy" id="387005"/>
    <lineage>
        <taxon>Eukaryota</taxon>
        <taxon>Metazoa</taxon>
        <taxon>Ecdysozoa</taxon>
        <taxon>Nematoda</taxon>
        <taxon>Chromadorea</taxon>
        <taxon>Rhabditida</taxon>
        <taxon>Spirurina</taxon>
        <taxon>Spiruromorpha</taxon>
        <taxon>Filarioidea</taxon>
        <taxon>Onchocercidae</taxon>
        <taxon>Onchocerca</taxon>
    </lineage>
</organism>
<dbReference type="OrthoDB" id="344220at2759"/>
<keyword evidence="3" id="KW-0805">Transcription regulation</keyword>
<evidence type="ECO:0000256" key="1">
    <source>
        <dbReference type="ARBA" id="ARBA00004123"/>
    </source>
</evidence>
<evidence type="ECO:0000256" key="2">
    <source>
        <dbReference type="ARBA" id="ARBA00007526"/>
    </source>
</evidence>
<dbReference type="GO" id="GO:0006357">
    <property type="term" value="P:regulation of transcription by RNA polymerase II"/>
    <property type="evidence" value="ECO:0007669"/>
    <property type="project" value="InterPro"/>
</dbReference>
<feature type="compositionally biased region" description="Polar residues" evidence="6">
    <location>
        <begin position="374"/>
        <end position="383"/>
    </location>
</feature>
<protein>
    <submittedName>
        <fullName evidence="7">MED6 mediator sub complex component</fullName>
    </submittedName>
</protein>
<evidence type="ECO:0000313" key="7">
    <source>
        <dbReference type="EMBL" id="OZC09748.1"/>
    </source>
</evidence>
<keyword evidence="8" id="KW-1185">Reference proteome</keyword>
<dbReference type="GO" id="GO:0003712">
    <property type="term" value="F:transcription coregulator activity"/>
    <property type="evidence" value="ECO:0007669"/>
    <property type="project" value="InterPro"/>
</dbReference>
<evidence type="ECO:0000313" key="8">
    <source>
        <dbReference type="Proteomes" id="UP000242913"/>
    </source>
</evidence>
<comment type="subcellular location">
    <subcellularLocation>
        <location evidence="1">Nucleus</location>
    </subcellularLocation>
</comment>
<keyword evidence="4" id="KW-0804">Transcription</keyword>